<gene>
    <name evidence="1" type="ORF">AZF00_18465</name>
</gene>
<reference evidence="1 2" key="1">
    <citation type="submission" date="2015-12" db="EMBL/GenBank/DDBJ databases">
        <authorList>
            <person name="Shamseldin A."/>
            <person name="Moawad H."/>
            <person name="Abd El-Rahim W.M."/>
            <person name="Sadowsky M.J."/>
        </authorList>
    </citation>
    <scope>NUCLEOTIDE SEQUENCE [LARGE SCALE GENOMIC DNA]</scope>
    <source>
        <strain evidence="1 2">SM2</strain>
    </source>
</reference>
<dbReference type="AlphaFoldDB" id="A0A127MA92"/>
<dbReference type="STRING" id="1470434.AZF00_18465"/>
<evidence type="ECO:0000313" key="2">
    <source>
        <dbReference type="Proteomes" id="UP000074119"/>
    </source>
</evidence>
<dbReference type="KEGG" id="zal:AZF00_18465"/>
<protein>
    <submittedName>
        <fullName evidence="1">Uncharacterized protein</fullName>
    </submittedName>
</protein>
<name>A0A127MA92_9GAMM</name>
<evidence type="ECO:0000313" key="1">
    <source>
        <dbReference type="EMBL" id="AMO70164.1"/>
    </source>
</evidence>
<accession>A0A127MA92</accession>
<organism evidence="1 2">
    <name type="scientific">Zhongshania aliphaticivorans</name>
    <dbReference type="NCBI Taxonomy" id="1470434"/>
    <lineage>
        <taxon>Bacteria</taxon>
        <taxon>Pseudomonadati</taxon>
        <taxon>Pseudomonadota</taxon>
        <taxon>Gammaproteobacteria</taxon>
        <taxon>Cellvibrionales</taxon>
        <taxon>Spongiibacteraceae</taxon>
        <taxon>Zhongshania</taxon>
    </lineage>
</organism>
<dbReference type="Proteomes" id="UP000074119">
    <property type="component" value="Chromosome"/>
</dbReference>
<proteinExistence type="predicted"/>
<dbReference type="EMBL" id="CP014544">
    <property type="protein sequence ID" value="AMO70164.1"/>
    <property type="molecule type" value="Genomic_DNA"/>
</dbReference>
<sequence>MANLFTKDEDLMKSAPFIGSEILKQIQSSDDGRISIFDLAKNLRKTNKITARSIYYGMLFLYCLDIVEFDEPYLIKNVKN</sequence>